<dbReference type="Gene3D" id="3.90.226.10">
    <property type="entry name" value="2-enoyl-CoA Hydratase, Chain A, domain 1"/>
    <property type="match status" value="1"/>
</dbReference>
<dbReference type="SUPFAM" id="SSF52096">
    <property type="entry name" value="ClpP/crotonase"/>
    <property type="match status" value="1"/>
</dbReference>
<feature type="domain" description="Tail specific protease" evidence="1">
    <location>
        <begin position="234"/>
        <end position="433"/>
    </location>
</feature>
<dbReference type="Gene3D" id="3.30.750.44">
    <property type="match status" value="1"/>
</dbReference>
<dbReference type="InterPro" id="IPR005151">
    <property type="entry name" value="Tail-specific_protease"/>
</dbReference>
<dbReference type="Pfam" id="PF03572">
    <property type="entry name" value="Peptidase_S41"/>
    <property type="match status" value="1"/>
</dbReference>
<evidence type="ECO:0000313" key="3">
    <source>
        <dbReference type="Proteomes" id="UP000030700"/>
    </source>
</evidence>
<evidence type="ECO:0000313" key="2">
    <source>
        <dbReference type="EMBL" id="GAK49101.1"/>
    </source>
</evidence>
<reference evidence="2" key="1">
    <citation type="journal article" date="2015" name="PeerJ">
        <title>First genomic representation of candidate bacterial phylum KSB3 points to enhanced environmental sensing as a trigger of wastewater bulking.</title>
        <authorList>
            <person name="Sekiguchi Y."/>
            <person name="Ohashi A."/>
            <person name="Parks D.H."/>
            <person name="Yamauchi T."/>
            <person name="Tyson G.W."/>
            <person name="Hugenholtz P."/>
        </authorList>
    </citation>
    <scope>NUCLEOTIDE SEQUENCE [LARGE SCALE GENOMIC DNA]</scope>
</reference>
<dbReference type="SMART" id="SM00245">
    <property type="entry name" value="TSPc"/>
    <property type="match status" value="1"/>
</dbReference>
<dbReference type="EMBL" id="DF820455">
    <property type="protein sequence ID" value="GAK49101.1"/>
    <property type="molecule type" value="Genomic_DNA"/>
</dbReference>
<sequence length="456" mass="50664">MMRQRYYSMILFIIFAMQMVSCATLQLPEDSRKLIDTSKMTLWKSQGYGFLIGMQDERVTLFDMTSVSLLYKAGGTLDNERIIIDGVPFGRLERQSDDLMRFTEPDGTEILLNRIDAIPETVNITQYTKDPVNTFDVFWHTITEQSCLLDTSYVDWQAAYDAIKPGIVSDTTDTALFLRLAKLIVLLNDHHAYVSDGGKQMVSSRTYPRSIWMQRQQDAFLAQLATYMDGGALTPLVADKMLAGTIRGDIGYLNLLAFEGFSENGDENVEETAFTEKLDAQLKAWESKKALIIDLRLNSGGSDRLALALGNRLTSAPLPVFSKQARIGGRDEFSALHERSLVPTGVQFLGKPVIVLTSGMTISAADVAAMILKHPALTNITTIGEPTAGAFSNMLQKALPNGWTFAFSNERYLAAYDGQNYESKGIAPDIELFQDKTAFAQGKDNILEFALSQLEK</sequence>
<evidence type="ECO:0000259" key="1">
    <source>
        <dbReference type="SMART" id="SM00245"/>
    </source>
</evidence>
<proteinExistence type="predicted"/>
<dbReference type="InterPro" id="IPR029045">
    <property type="entry name" value="ClpP/crotonase-like_dom_sf"/>
</dbReference>
<dbReference type="GO" id="GO:0006508">
    <property type="term" value="P:proteolysis"/>
    <property type="evidence" value="ECO:0007669"/>
    <property type="project" value="InterPro"/>
</dbReference>
<protein>
    <submittedName>
        <fullName evidence="2">S41 family peptidase</fullName>
    </submittedName>
</protein>
<dbReference type="PANTHER" id="PTHR11261:SF3">
    <property type="entry name" value="RETINOL-BINDING PROTEIN 3"/>
    <property type="match status" value="1"/>
</dbReference>
<dbReference type="PANTHER" id="PTHR11261">
    <property type="entry name" value="INTERPHOTORECEPTOR RETINOID-BINDING PROTEIN"/>
    <property type="match status" value="1"/>
</dbReference>
<dbReference type="AlphaFoldDB" id="A0A0S6VPQ7"/>
<organism evidence="2">
    <name type="scientific">Candidatus Moduliflexus flocculans</name>
    <dbReference type="NCBI Taxonomy" id="1499966"/>
    <lineage>
        <taxon>Bacteria</taxon>
        <taxon>Candidatus Moduliflexota</taxon>
        <taxon>Candidatus Moduliflexia</taxon>
        <taxon>Candidatus Moduliflexales</taxon>
        <taxon>Candidatus Moduliflexaceae</taxon>
    </lineage>
</organism>
<dbReference type="CDD" id="cd07563">
    <property type="entry name" value="Peptidase_S41_IRBP"/>
    <property type="match status" value="1"/>
</dbReference>
<name>A0A0S6VPQ7_9BACT</name>
<dbReference type="STRING" id="1499966.U14_00319"/>
<dbReference type="HOGENOM" id="CLU_034080_1_0_0"/>
<keyword evidence="3" id="KW-1185">Reference proteome</keyword>
<accession>A0A0S6VPQ7</accession>
<gene>
    <name evidence="2" type="ORF">U14_00319</name>
</gene>
<dbReference type="GO" id="GO:0008236">
    <property type="term" value="F:serine-type peptidase activity"/>
    <property type="evidence" value="ECO:0007669"/>
    <property type="project" value="InterPro"/>
</dbReference>
<dbReference type="Proteomes" id="UP000030700">
    <property type="component" value="Unassembled WGS sequence"/>
</dbReference>